<keyword evidence="4" id="KW-0812">Transmembrane</keyword>
<dbReference type="GO" id="GO:0000139">
    <property type="term" value="C:Golgi membrane"/>
    <property type="evidence" value="ECO:0007669"/>
    <property type="project" value="UniProtKB-SubCell"/>
</dbReference>
<evidence type="ECO:0000256" key="3">
    <source>
        <dbReference type="ARBA" id="ARBA00022676"/>
    </source>
</evidence>
<feature type="domain" description="Exostosin GT47" evidence="6">
    <location>
        <begin position="2"/>
        <end position="285"/>
    </location>
</feature>
<evidence type="ECO:0000259" key="6">
    <source>
        <dbReference type="Pfam" id="PF03016"/>
    </source>
</evidence>
<dbReference type="InterPro" id="IPR004263">
    <property type="entry name" value="Exostosin"/>
</dbReference>
<keyword evidence="4" id="KW-0735">Signal-anchor</keyword>
<keyword evidence="3" id="KW-0808">Transferase</keyword>
<protein>
    <submittedName>
        <fullName evidence="7">Glycosyltransferase</fullName>
    </submittedName>
</protein>
<keyword evidence="8" id="KW-1185">Reference proteome</keyword>
<dbReference type="GO" id="GO:0016757">
    <property type="term" value="F:glycosyltransferase activity"/>
    <property type="evidence" value="ECO:0007669"/>
    <property type="project" value="UniProtKB-KW"/>
</dbReference>
<evidence type="ECO:0000313" key="7">
    <source>
        <dbReference type="EMBL" id="GAA0140606.1"/>
    </source>
</evidence>
<accession>A0AAV3NP57</accession>
<keyword evidence="5" id="KW-0333">Golgi apparatus</keyword>
<sequence length="335" mass="39124">MENTFKIFIYKEGEPPLFHHGPCKDIYSTEGMFLNFLEKDSKFQTNNPHNAHVYFMPFSVAMIVKHLFDPIERDKAVLDHVISDYVHIISSKYPYWNRSLGADHAMIACHDWGPRATWYVHQLYFTSIRALCNANTSEFFNPRKDVSIPGTNIRTGNLSGLVAGGLPYQNRTNLAFFAGGVHGRIRLALFRYWKNNQVDEDIKIYEYVPKEISYEDMMKRSKYCICPSGYEVSTSRIVEAIYAECVPVIISENYVLPFSDVLDWTKFSIQIAVTELPNLKKILMEVSKERYLRLHEGVKQVQCHFMVNDPPKRFDVFHMIIHSIWLRRLNVRIYS</sequence>
<evidence type="ECO:0000256" key="4">
    <source>
        <dbReference type="ARBA" id="ARBA00022968"/>
    </source>
</evidence>
<comment type="similarity">
    <text evidence="2">Belongs to the glycosyltransferase 47 family.</text>
</comment>
<evidence type="ECO:0000256" key="5">
    <source>
        <dbReference type="ARBA" id="ARBA00023034"/>
    </source>
</evidence>
<comment type="subcellular location">
    <subcellularLocation>
        <location evidence="1">Golgi apparatus membrane</location>
        <topology evidence="1">Single-pass type II membrane protein</topology>
    </subcellularLocation>
</comment>
<dbReference type="EMBL" id="BAABME010000198">
    <property type="protein sequence ID" value="GAA0140606.1"/>
    <property type="molecule type" value="Genomic_DNA"/>
</dbReference>
<proteinExistence type="inferred from homology"/>
<reference evidence="7 8" key="1">
    <citation type="submission" date="2024-01" db="EMBL/GenBank/DDBJ databases">
        <title>The complete chloroplast genome sequence of Lithospermum erythrorhizon: insights into the phylogenetic relationship among Boraginaceae species and the maternal lineages of purple gromwells.</title>
        <authorList>
            <person name="Okada T."/>
            <person name="Watanabe K."/>
        </authorList>
    </citation>
    <scope>NUCLEOTIDE SEQUENCE [LARGE SCALE GENOMIC DNA]</scope>
</reference>
<evidence type="ECO:0000256" key="2">
    <source>
        <dbReference type="ARBA" id="ARBA00010271"/>
    </source>
</evidence>
<dbReference type="Proteomes" id="UP001454036">
    <property type="component" value="Unassembled WGS sequence"/>
</dbReference>
<keyword evidence="3" id="KW-0328">Glycosyltransferase</keyword>
<evidence type="ECO:0000313" key="8">
    <source>
        <dbReference type="Proteomes" id="UP001454036"/>
    </source>
</evidence>
<comment type="caution">
    <text evidence="7">The sequence shown here is derived from an EMBL/GenBank/DDBJ whole genome shotgun (WGS) entry which is preliminary data.</text>
</comment>
<gene>
    <name evidence="7" type="ORF">LIER_01919</name>
</gene>
<dbReference type="AlphaFoldDB" id="A0AAV3NP57"/>
<dbReference type="PANTHER" id="PTHR11062">
    <property type="entry name" value="EXOSTOSIN HEPARAN SULFATE GLYCOSYLTRANSFERASE -RELATED"/>
    <property type="match status" value="1"/>
</dbReference>
<dbReference type="InterPro" id="IPR040911">
    <property type="entry name" value="Exostosin_GT47"/>
</dbReference>
<dbReference type="PANTHER" id="PTHR11062:SF217">
    <property type="entry name" value="EXOSTOSIN FAMILY PROTEIN"/>
    <property type="match status" value="1"/>
</dbReference>
<evidence type="ECO:0000256" key="1">
    <source>
        <dbReference type="ARBA" id="ARBA00004323"/>
    </source>
</evidence>
<dbReference type="Pfam" id="PF03016">
    <property type="entry name" value="Exostosin_GT47"/>
    <property type="match status" value="1"/>
</dbReference>
<organism evidence="7 8">
    <name type="scientific">Lithospermum erythrorhizon</name>
    <name type="common">Purple gromwell</name>
    <name type="synonym">Lithospermum officinale var. erythrorhizon</name>
    <dbReference type="NCBI Taxonomy" id="34254"/>
    <lineage>
        <taxon>Eukaryota</taxon>
        <taxon>Viridiplantae</taxon>
        <taxon>Streptophyta</taxon>
        <taxon>Embryophyta</taxon>
        <taxon>Tracheophyta</taxon>
        <taxon>Spermatophyta</taxon>
        <taxon>Magnoliopsida</taxon>
        <taxon>eudicotyledons</taxon>
        <taxon>Gunneridae</taxon>
        <taxon>Pentapetalae</taxon>
        <taxon>asterids</taxon>
        <taxon>lamiids</taxon>
        <taxon>Boraginales</taxon>
        <taxon>Boraginaceae</taxon>
        <taxon>Boraginoideae</taxon>
        <taxon>Lithospermeae</taxon>
        <taxon>Lithospermum</taxon>
    </lineage>
</organism>
<name>A0AAV3NP57_LITER</name>